<reference evidence="1" key="1">
    <citation type="submission" date="2020-02" db="EMBL/GenBank/DDBJ databases">
        <authorList>
            <person name="Palmer J.M."/>
        </authorList>
    </citation>
    <scope>NUCLEOTIDE SEQUENCE</scope>
    <source>
        <strain evidence="1">EPUS1.4</strain>
        <tissue evidence="1">Thallus</tissue>
    </source>
</reference>
<name>A0A8H7DZ65_9EURO</name>
<evidence type="ECO:0000313" key="2">
    <source>
        <dbReference type="Proteomes" id="UP000606974"/>
    </source>
</evidence>
<dbReference type="Proteomes" id="UP000606974">
    <property type="component" value="Unassembled WGS sequence"/>
</dbReference>
<sequence>MANVRNLDQINAQATKLDEIKAKKQKVAVPDGNKMFANIETIVAAKEEQARRQKLVESRELAAEARKTANEVINMTIDQMTTVFSQFEGVDS</sequence>
<protein>
    <submittedName>
        <fullName evidence="1">Uncharacterized protein</fullName>
    </submittedName>
</protein>
<proteinExistence type="predicted"/>
<dbReference type="EMBL" id="JAACFV010000178">
    <property type="protein sequence ID" value="KAF7503442.1"/>
    <property type="molecule type" value="Genomic_DNA"/>
</dbReference>
<evidence type="ECO:0000313" key="1">
    <source>
        <dbReference type="EMBL" id="KAF7503442.1"/>
    </source>
</evidence>
<organism evidence="1 2">
    <name type="scientific">Endocarpon pusillum</name>
    <dbReference type="NCBI Taxonomy" id="364733"/>
    <lineage>
        <taxon>Eukaryota</taxon>
        <taxon>Fungi</taxon>
        <taxon>Dikarya</taxon>
        <taxon>Ascomycota</taxon>
        <taxon>Pezizomycotina</taxon>
        <taxon>Eurotiomycetes</taxon>
        <taxon>Chaetothyriomycetidae</taxon>
        <taxon>Verrucariales</taxon>
        <taxon>Verrucariaceae</taxon>
        <taxon>Endocarpon</taxon>
    </lineage>
</organism>
<accession>A0A8H7DZ65</accession>
<dbReference type="AlphaFoldDB" id="A0A8H7DZ65"/>
<keyword evidence="2" id="KW-1185">Reference proteome</keyword>
<comment type="caution">
    <text evidence="1">The sequence shown here is derived from an EMBL/GenBank/DDBJ whole genome shotgun (WGS) entry which is preliminary data.</text>
</comment>
<gene>
    <name evidence="1" type="ORF">GJ744_003734</name>
</gene>